<protein>
    <submittedName>
        <fullName evidence="2">Uncharacterized protein</fullName>
    </submittedName>
</protein>
<keyword evidence="1" id="KW-1133">Transmembrane helix</keyword>
<accession>A0A645DEP3</accession>
<keyword evidence="1" id="KW-0472">Membrane</keyword>
<keyword evidence="1" id="KW-0812">Transmembrane</keyword>
<proteinExistence type="predicted"/>
<evidence type="ECO:0000313" key="2">
    <source>
        <dbReference type="EMBL" id="MPM87826.1"/>
    </source>
</evidence>
<evidence type="ECO:0000256" key="1">
    <source>
        <dbReference type="SAM" id="Phobius"/>
    </source>
</evidence>
<dbReference type="AlphaFoldDB" id="A0A645DEP3"/>
<reference evidence="2" key="1">
    <citation type="submission" date="2019-08" db="EMBL/GenBank/DDBJ databases">
        <authorList>
            <person name="Kucharzyk K."/>
            <person name="Murdoch R.W."/>
            <person name="Higgins S."/>
            <person name="Loffler F."/>
        </authorList>
    </citation>
    <scope>NUCLEOTIDE SEQUENCE</scope>
</reference>
<sequence>MRLQKFLRLFQYPVFLFAVAFGGFSIFLRGKGHKSKVRHHRFGIFGHPVAVFRGVAQQAVGRLLFGVYLTHRHRELFTAHRFHDERGALLYISVILDKPKITGLTINCQVFVHWELPP</sequence>
<feature type="transmembrane region" description="Helical" evidence="1">
    <location>
        <begin position="6"/>
        <end position="28"/>
    </location>
</feature>
<dbReference type="EMBL" id="VSSQ01035572">
    <property type="protein sequence ID" value="MPM87826.1"/>
    <property type="molecule type" value="Genomic_DNA"/>
</dbReference>
<organism evidence="2">
    <name type="scientific">bioreactor metagenome</name>
    <dbReference type="NCBI Taxonomy" id="1076179"/>
    <lineage>
        <taxon>unclassified sequences</taxon>
        <taxon>metagenomes</taxon>
        <taxon>ecological metagenomes</taxon>
    </lineage>
</organism>
<name>A0A645DEP3_9ZZZZ</name>
<gene>
    <name evidence="2" type="ORF">SDC9_134926</name>
</gene>
<comment type="caution">
    <text evidence="2">The sequence shown here is derived from an EMBL/GenBank/DDBJ whole genome shotgun (WGS) entry which is preliminary data.</text>
</comment>